<dbReference type="Proteomes" id="UP001165186">
    <property type="component" value="Unassembled WGS sequence"/>
</dbReference>
<protein>
    <submittedName>
        <fullName evidence="1">Cyclin</fullName>
    </submittedName>
</protein>
<proteinExistence type="predicted"/>
<comment type="caution">
    <text evidence="1">The sequence shown here is derived from an EMBL/GenBank/DDBJ whole genome shotgun (WGS) entry which is preliminary data.</text>
</comment>
<name>A0ACB5SP43_9PEZI</name>
<keyword evidence="2" id="KW-1185">Reference proteome</keyword>
<accession>A0ACB5SP43</accession>
<gene>
    <name evidence="1" type="primary">g3820</name>
    <name evidence="1" type="ORF">NpPPO83_00003820</name>
</gene>
<sequence length="426" mass="47422">MHLTEDEVYRSSTQYRLWSFTPERLRSLRESTNANAAERVKANIKRFRQAKSADDAAQNGASNGADGLDIDPLSPDEELKLVTRICKTCVDFADFAKKNTKFNFPTNVVVSPPPRPPDLSPPLTPSCAKATAVQYVKRFYLFNSIMVYDPKKIMPTCLFLATKTEIHWTPAGELAPLMGKGMTADDILAPEYLVAQALRFTFDIRHPYRGLNGGHMELIALAKGENVLLPGSGRTPQEAQAEMLKLPDKPNGPPTSNDERTMTNRIGMAYNTARNTLKSVAPISDAYFFYTPAQIWLAALLLADEPLALFYVDTKFPNSAPQDNGPAAQLRNKLVATLRACAKVLEDQRRELEGPELAEDCKRIARKRDMCSDPEKADLIGLHAAQKRGGAVDGTLEKGIAKRRKLEREQSQKQADEFWGPELKKE</sequence>
<dbReference type="EMBL" id="BSXG01000164">
    <property type="protein sequence ID" value="GME50393.1"/>
    <property type="molecule type" value="Genomic_DNA"/>
</dbReference>
<reference evidence="1" key="1">
    <citation type="submission" date="2024-09" db="EMBL/GenBank/DDBJ databases">
        <title>Draft Genome Sequences of Neofusicoccum parvum.</title>
        <authorList>
            <person name="Ashida A."/>
            <person name="Camagna M."/>
            <person name="Tanaka A."/>
            <person name="Takemoto D."/>
        </authorList>
    </citation>
    <scope>NUCLEOTIDE SEQUENCE</scope>
    <source>
        <strain evidence="1">PPO83</strain>
    </source>
</reference>
<evidence type="ECO:0000313" key="2">
    <source>
        <dbReference type="Proteomes" id="UP001165186"/>
    </source>
</evidence>
<evidence type="ECO:0000313" key="1">
    <source>
        <dbReference type="EMBL" id="GME50393.1"/>
    </source>
</evidence>
<organism evidence="1 2">
    <name type="scientific">Neofusicoccum parvum</name>
    <dbReference type="NCBI Taxonomy" id="310453"/>
    <lineage>
        <taxon>Eukaryota</taxon>
        <taxon>Fungi</taxon>
        <taxon>Dikarya</taxon>
        <taxon>Ascomycota</taxon>
        <taxon>Pezizomycotina</taxon>
        <taxon>Dothideomycetes</taxon>
        <taxon>Dothideomycetes incertae sedis</taxon>
        <taxon>Botryosphaeriales</taxon>
        <taxon>Botryosphaeriaceae</taxon>
        <taxon>Neofusicoccum</taxon>
    </lineage>
</organism>